<dbReference type="GO" id="GO:0015097">
    <property type="term" value="F:mercury ion transmembrane transporter activity"/>
    <property type="evidence" value="ECO:0007669"/>
    <property type="project" value="InterPro"/>
</dbReference>
<keyword evidence="1" id="KW-0812">Transmembrane</keyword>
<feature type="transmembrane region" description="Helical" evidence="1">
    <location>
        <begin position="75"/>
        <end position="93"/>
    </location>
</feature>
<dbReference type="RefSeq" id="WP_374760680.1">
    <property type="nucleotide sequence ID" value="NZ_RJUF01000023.1"/>
</dbReference>
<dbReference type="EMBL" id="RJUF01000023">
    <property type="protein sequence ID" value="MCP9763246.1"/>
    <property type="molecule type" value="Genomic_DNA"/>
</dbReference>
<dbReference type="Pfam" id="PF03203">
    <property type="entry name" value="MerC"/>
    <property type="match status" value="1"/>
</dbReference>
<feature type="transmembrane region" description="Helical" evidence="1">
    <location>
        <begin position="48"/>
        <end position="68"/>
    </location>
</feature>
<gene>
    <name evidence="2" type="ORF">EGI31_09775</name>
</gene>
<name>A0AAE3H3H9_9BACT</name>
<proteinExistence type="predicted"/>
<dbReference type="InterPro" id="IPR004891">
    <property type="entry name" value="Mercury-R_MerC"/>
</dbReference>
<keyword evidence="1" id="KW-1133">Transmembrane helix</keyword>
<reference evidence="2 3" key="1">
    <citation type="submission" date="2018-11" db="EMBL/GenBank/DDBJ databases">
        <title>Novel bacteria species description.</title>
        <authorList>
            <person name="Han J.-H."/>
        </authorList>
    </citation>
    <scope>NUCLEOTIDE SEQUENCE [LARGE SCALE GENOMIC DNA]</scope>
    <source>
        <strain evidence="2 3">KCTC23259</strain>
    </source>
</reference>
<comment type="caution">
    <text evidence="2">The sequence shown here is derived from an EMBL/GenBank/DDBJ whole genome shotgun (WGS) entry which is preliminary data.</text>
</comment>
<feature type="transmembrane region" description="Helical" evidence="1">
    <location>
        <begin position="99"/>
        <end position="119"/>
    </location>
</feature>
<feature type="transmembrane region" description="Helical" evidence="1">
    <location>
        <begin position="20"/>
        <end position="42"/>
    </location>
</feature>
<accession>A0AAE3H3H9</accession>
<organism evidence="2 3">
    <name type="scientific">Lacihabitans soyangensis</name>
    <dbReference type="NCBI Taxonomy" id="869394"/>
    <lineage>
        <taxon>Bacteria</taxon>
        <taxon>Pseudomonadati</taxon>
        <taxon>Bacteroidota</taxon>
        <taxon>Cytophagia</taxon>
        <taxon>Cytophagales</taxon>
        <taxon>Leadbetterellaceae</taxon>
        <taxon>Lacihabitans</taxon>
    </lineage>
</organism>
<dbReference type="Proteomes" id="UP001204144">
    <property type="component" value="Unassembled WGS sequence"/>
</dbReference>
<evidence type="ECO:0000313" key="3">
    <source>
        <dbReference type="Proteomes" id="UP001204144"/>
    </source>
</evidence>
<dbReference type="GO" id="GO:0016020">
    <property type="term" value="C:membrane"/>
    <property type="evidence" value="ECO:0007669"/>
    <property type="project" value="InterPro"/>
</dbReference>
<protein>
    <submittedName>
        <fullName evidence="2">MerC domain-containing protein</fullName>
    </submittedName>
</protein>
<evidence type="ECO:0000256" key="1">
    <source>
        <dbReference type="SAM" id="Phobius"/>
    </source>
</evidence>
<evidence type="ECO:0000313" key="2">
    <source>
        <dbReference type="EMBL" id="MCP9763246.1"/>
    </source>
</evidence>
<keyword evidence="1" id="KW-0472">Membrane</keyword>
<keyword evidence="3" id="KW-1185">Reference proteome</keyword>
<sequence>MFLYLQHCCIYKHMNFKSDWLGIASASLCVVHCLFTPFLIFIASNFSWWHEVSYLFLIISFFAAYEASKNSESKVALGIIWSSFFLLTVCILFEDEFHILHEISYLASLGLIIGHIYNLRHCKKCHHE</sequence>
<dbReference type="AlphaFoldDB" id="A0AAE3H3H9"/>